<dbReference type="AlphaFoldDB" id="A0A0D3IZT9"/>
<dbReference type="RefSeq" id="XP_005769203.1">
    <property type="nucleotide sequence ID" value="XM_005769146.1"/>
</dbReference>
<evidence type="ECO:0000259" key="2">
    <source>
        <dbReference type="Pfam" id="PF12146"/>
    </source>
</evidence>
<reference evidence="4" key="1">
    <citation type="journal article" date="2013" name="Nature">
        <title>Pan genome of the phytoplankton Emiliania underpins its global distribution.</title>
        <authorList>
            <person name="Read B.A."/>
            <person name="Kegel J."/>
            <person name="Klute M.J."/>
            <person name="Kuo A."/>
            <person name="Lefebvre S.C."/>
            <person name="Maumus F."/>
            <person name="Mayer C."/>
            <person name="Miller J."/>
            <person name="Monier A."/>
            <person name="Salamov A."/>
            <person name="Young J."/>
            <person name="Aguilar M."/>
            <person name="Claverie J.M."/>
            <person name="Frickenhaus S."/>
            <person name="Gonzalez K."/>
            <person name="Herman E.K."/>
            <person name="Lin Y.C."/>
            <person name="Napier J."/>
            <person name="Ogata H."/>
            <person name="Sarno A.F."/>
            <person name="Shmutz J."/>
            <person name="Schroeder D."/>
            <person name="de Vargas C."/>
            <person name="Verret F."/>
            <person name="von Dassow P."/>
            <person name="Valentin K."/>
            <person name="Van de Peer Y."/>
            <person name="Wheeler G."/>
            <person name="Dacks J.B."/>
            <person name="Delwiche C.F."/>
            <person name="Dyhrman S.T."/>
            <person name="Glockner G."/>
            <person name="John U."/>
            <person name="Richards T."/>
            <person name="Worden A.Z."/>
            <person name="Zhang X."/>
            <person name="Grigoriev I.V."/>
            <person name="Allen A.E."/>
            <person name="Bidle K."/>
            <person name="Borodovsky M."/>
            <person name="Bowler C."/>
            <person name="Brownlee C."/>
            <person name="Cock J.M."/>
            <person name="Elias M."/>
            <person name="Gladyshev V.N."/>
            <person name="Groth M."/>
            <person name="Guda C."/>
            <person name="Hadaegh A."/>
            <person name="Iglesias-Rodriguez M.D."/>
            <person name="Jenkins J."/>
            <person name="Jones B.M."/>
            <person name="Lawson T."/>
            <person name="Leese F."/>
            <person name="Lindquist E."/>
            <person name="Lobanov A."/>
            <person name="Lomsadze A."/>
            <person name="Malik S.B."/>
            <person name="Marsh M.E."/>
            <person name="Mackinder L."/>
            <person name="Mock T."/>
            <person name="Mueller-Roeber B."/>
            <person name="Pagarete A."/>
            <person name="Parker M."/>
            <person name="Probert I."/>
            <person name="Quesneville H."/>
            <person name="Raines C."/>
            <person name="Rensing S.A."/>
            <person name="Riano-Pachon D.M."/>
            <person name="Richier S."/>
            <person name="Rokitta S."/>
            <person name="Shiraiwa Y."/>
            <person name="Soanes D.M."/>
            <person name="van der Giezen M."/>
            <person name="Wahlund T.M."/>
            <person name="Williams B."/>
            <person name="Wilson W."/>
            <person name="Wolfe G."/>
            <person name="Wurch L.L."/>
        </authorList>
    </citation>
    <scope>NUCLEOTIDE SEQUENCE</scope>
</reference>
<dbReference type="SUPFAM" id="SSF53474">
    <property type="entry name" value="alpha/beta-Hydrolases"/>
    <property type="match status" value="1"/>
</dbReference>
<dbReference type="InterPro" id="IPR029058">
    <property type="entry name" value="AB_hydrolase_fold"/>
</dbReference>
<dbReference type="Pfam" id="PF12146">
    <property type="entry name" value="Hydrolase_4"/>
    <property type="match status" value="1"/>
</dbReference>
<dbReference type="KEGG" id="ehx:EMIHUDRAFT_210304"/>
<name>A0A0D3IZT9_EMIH1</name>
<feature type="domain" description="Serine aminopeptidase S33" evidence="2">
    <location>
        <begin position="270"/>
        <end position="385"/>
    </location>
</feature>
<evidence type="ECO:0000313" key="4">
    <source>
        <dbReference type="Proteomes" id="UP000013827"/>
    </source>
</evidence>
<organism evidence="3 4">
    <name type="scientific">Emiliania huxleyi (strain CCMP1516)</name>
    <dbReference type="NCBI Taxonomy" id="280463"/>
    <lineage>
        <taxon>Eukaryota</taxon>
        <taxon>Haptista</taxon>
        <taxon>Haptophyta</taxon>
        <taxon>Prymnesiophyceae</taxon>
        <taxon>Isochrysidales</taxon>
        <taxon>Noelaerhabdaceae</taxon>
        <taxon>Emiliania</taxon>
    </lineage>
</organism>
<proteinExistence type="predicted"/>
<dbReference type="STRING" id="2903.R1E788"/>
<dbReference type="Proteomes" id="UP000013827">
    <property type="component" value="Unassembled WGS sequence"/>
</dbReference>
<protein>
    <recommendedName>
        <fullName evidence="2">Serine aminopeptidase S33 domain-containing protein</fullName>
    </recommendedName>
</protein>
<dbReference type="HOGENOM" id="CLU_569170_0_0_1"/>
<dbReference type="PaxDb" id="2903-EOD16774"/>
<sequence length="480" mass="48980">MLAGTTLADTSETDSLAALLDACGLSNGLASSLAGETSDGLKACLADSGRVALLKRLGERGLSLPERQKLANGLGRLARGQALGGSPTQQPVASTVELSADGSCGGTCGFALYGGEAARSPPPDADAASLLTQGWAATALRQLGDGGERNIDSECGTDTNTDSENPLLRARILAALGSLPAALRCYSAVQGADADTSHAEAQAIEALLSQLDSLPGLFFPRAVARGHSRPLATVDARHPTSTSRPAPFSDGSYAAAPHDPAVKLGYRPRVRLSVGNGEVCSDYDAFASRFHRLGAHLMVPDYRGYGWSGGEPTLSSLLADAEPLLDSHTLGAAMQSAGVGPEARPVVLFGRSLGSNVATHLAAIAPRGCFAGLILESGIASASAMLSRGAAGALSLAAAGSAGPATAPLAPGGGGRIGILENELKMREARRAAEPLPPLPPSSFCVCPAAGHGHNDIAFSPRYFPAIGEFLERQFFLSIW</sequence>
<accession>A0A0D3IZT9</accession>
<keyword evidence="4" id="KW-1185">Reference proteome</keyword>
<dbReference type="GeneID" id="17262922"/>
<dbReference type="InterPro" id="IPR022742">
    <property type="entry name" value="Hydrolase_4"/>
</dbReference>
<reference evidence="3" key="2">
    <citation type="submission" date="2024-10" db="UniProtKB">
        <authorList>
            <consortium name="EnsemblProtists"/>
        </authorList>
    </citation>
    <scope>IDENTIFICATION</scope>
</reference>
<feature type="region of interest" description="Disordered" evidence="1">
    <location>
        <begin position="235"/>
        <end position="254"/>
    </location>
</feature>
<dbReference type="EnsemblProtists" id="EOD16774">
    <property type="protein sequence ID" value="EOD16774"/>
    <property type="gene ID" value="EMIHUDRAFT_210304"/>
</dbReference>
<evidence type="ECO:0000256" key="1">
    <source>
        <dbReference type="SAM" id="MobiDB-lite"/>
    </source>
</evidence>
<dbReference type="Gene3D" id="3.40.50.1820">
    <property type="entry name" value="alpha/beta hydrolase"/>
    <property type="match status" value="1"/>
</dbReference>
<dbReference type="PANTHER" id="PTHR12277">
    <property type="entry name" value="ALPHA/BETA HYDROLASE DOMAIN-CONTAINING PROTEIN"/>
    <property type="match status" value="1"/>
</dbReference>
<evidence type="ECO:0000313" key="3">
    <source>
        <dbReference type="EnsemblProtists" id="EOD16774"/>
    </source>
</evidence>